<evidence type="ECO:0000256" key="11">
    <source>
        <dbReference type="SAM" id="SignalP"/>
    </source>
</evidence>
<dbReference type="InterPro" id="IPR035976">
    <property type="entry name" value="Sushi/SCR/CCP_sf"/>
</dbReference>
<dbReference type="PROSITE" id="PS51212">
    <property type="entry name" value="WSC"/>
    <property type="match status" value="1"/>
</dbReference>
<evidence type="ECO:0000313" key="15">
    <source>
        <dbReference type="Proteomes" id="UP000887568"/>
    </source>
</evidence>
<comment type="subcellular location">
    <subcellularLocation>
        <location evidence="1">Membrane</location>
        <topology evidence="1">Single-pass membrane protein</topology>
    </subcellularLocation>
</comment>
<keyword evidence="4 10" id="KW-1133">Transmembrane helix</keyword>
<feature type="transmembrane region" description="Helical" evidence="10">
    <location>
        <begin position="232"/>
        <end position="257"/>
    </location>
</feature>
<dbReference type="InterPro" id="IPR002889">
    <property type="entry name" value="WSC_carb-bd"/>
</dbReference>
<dbReference type="Proteomes" id="UP000887568">
    <property type="component" value="Unplaced"/>
</dbReference>
<dbReference type="Gene3D" id="2.10.70.10">
    <property type="entry name" value="Complement Module, domain 1"/>
    <property type="match status" value="1"/>
</dbReference>
<keyword evidence="8" id="KW-0768">Sushi</keyword>
<feature type="region of interest" description="Disordered" evidence="9">
    <location>
        <begin position="352"/>
        <end position="378"/>
    </location>
</feature>
<dbReference type="SMART" id="SM00032">
    <property type="entry name" value="CCP"/>
    <property type="match status" value="1"/>
</dbReference>
<keyword evidence="15" id="KW-1185">Reference proteome</keyword>
<dbReference type="PROSITE" id="PS50923">
    <property type="entry name" value="SUSHI"/>
    <property type="match status" value="1"/>
</dbReference>
<keyword evidence="7" id="KW-0325">Glycoprotein</keyword>
<keyword evidence="3 11" id="KW-0732">Signal</keyword>
<dbReference type="AlphaFoldDB" id="A0A913ZMJ9"/>
<keyword evidence="6" id="KW-1015">Disulfide bond</keyword>
<evidence type="ECO:0000256" key="3">
    <source>
        <dbReference type="ARBA" id="ARBA00022729"/>
    </source>
</evidence>
<evidence type="ECO:0000256" key="5">
    <source>
        <dbReference type="ARBA" id="ARBA00023136"/>
    </source>
</evidence>
<feature type="chain" id="PRO_5037548320" description="Sushi domain-containing protein" evidence="11">
    <location>
        <begin position="18"/>
        <end position="393"/>
    </location>
</feature>
<dbReference type="SMART" id="SM00321">
    <property type="entry name" value="WSC"/>
    <property type="match status" value="1"/>
</dbReference>
<name>A0A913ZMJ9_PATMI</name>
<dbReference type="RefSeq" id="XP_038052977.1">
    <property type="nucleotide sequence ID" value="XM_038197049.1"/>
</dbReference>
<evidence type="ECO:0000256" key="9">
    <source>
        <dbReference type="SAM" id="MobiDB-lite"/>
    </source>
</evidence>
<evidence type="ECO:0000259" key="12">
    <source>
        <dbReference type="PROSITE" id="PS50923"/>
    </source>
</evidence>
<feature type="signal peptide" evidence="11">
    <location>
        <begin position="1"/>
        <end position="17"/>
    </location>
</feature>
<organism evidence="14 15">
    <name type="scientific">Patiria miniata</name>
    <name type="common">Bat star</name>
    <name type="synonym">Asterina miniata</name>
    <dbReference type="NCBI Taxonomy" id="46514"/>
    <lineage>
        <taxon>Eukaryota</taxon>
        <taxon>Metazoa</taxon>
        <taxon>Echinodermata</taxon>
        <taxon>Eleutherozoa</taxon>
        <taxon>Asterozoa</taxon>
        <taxon>Asteroidea</taxon>
        <taxon>Valvatacea</taxon>
        <taxon>Valvatida</taxon>
        <taxon>Asterinidae</taxon>
        <taxon>Patiria</taxon>
    </lineage>
</organism>
<feature type="domain" description="Sushi" evidence="12">
    <location>
        <begin position="125"/>
        <end position="187"/>
    </location>
</feature>
<protein>
    <recommendedName>
        <fullName evidence="16">Sushi domain-containing protein</fullName>
    </recommendedName>
</protein>
<dbReference type="PANTHER" id="PTHR24269">
    <property type="entry name" value="KREMEN PROTEIN"/>
    <property type="match status" value="1"/>
</dbReference>
<dbReference type="EnsemblMetazoa" id="XM_038197049.1">
    <property type="protein sequence ID" value="XP_038052977.1"/>
    <property type="gene ID" value="LOC119725585"/>
</dbReference>
<dbReference type="InterPro" id="IPR000436">
    <property type="entry name" value="Sushi_SCR_CCP_dom"/>
</dbReference>
<dbReference type="Pfam" id="PF00084">
    <property type="entry name" value="Sushi"/>
    <property type="match status" value="1"/>
</dbReference>
<dbReference type="GeneID" id="119725585"/>
<evidence type="ECO:0000259" key="13">
    <source>
        <dbReference type="PROSITE" id="PS51212"/>
    </source>
</evidence>
<keyword evidence="2 10" id="KW-0812">Transmembrane</keyword>
<dbReference type="InterPro" id="IPR051836">
    <property type="entry name" value="Kremen_rcpt"/>
</dbReference>
<dbReference type="GO" id="GO:0005886">
    <property type="term" value="C:plasma membrane"/>
    <property type="evidence" value="ECO:0007669"/>
    <property type="project" value="TreeGrafter"/>
</dbReference>
<sequence>MAARNAVLAMLFVLVESQHINHPGYKGCYWDEAQMMNSAFGRYAVKDDTMTVELCLQICKDRNASLAGLRQHDQCHCGDNIRESRNCQCMQKCGFTCSGNGDQFCGGSYWKPAKTRMSVYDVSSSECPHPGQPTHGLVDAGDFWFGSEVTFRCDVGFQIHGNRSAQCILDESGNVTWSYQTSPACLALTSAAPPAGSSVGGEYEVSEVTKATAVAAPGSGDYGNSGPTKDEVVAMSVGLSVLAVAVLVGALCGVYVFKWRRVHDKSRMDHTAAGQIKPVGGARGSDATRSVQSYVNTTYDMMQIASVDASPYENVQQPLTPEREEVTLSTGVVDEPTPGNEVDGCHVGDARALDDVKTGDGGQEENGYQLPAEKSTNPDEGWVENIIYESADK</sequence>
<proteinExistence type="predicted"/>
<evidence type="ECO:0000256" key="10">
    <source>
        <dbReference type="SAM" id="Phobius"/>
    </source>
</evidence>
<accession>A0A913ZMJ9</accession>
<dbReference type="PANTHER" id="PTHR24269:SF16">
    <property type="entry name" value="PROTEIN SLG1"/>
    <property type="match status" value="1"/>
</dbReference>
<reference evidence="14" key="1">
    <citation type="submission" date="2022-11" db="UniProtKB">
        <authorList>
            <consortium name="EnsemblMetazoa"/>
        </authorList>
    </citation>
    <scope>IDENTIFICATION</scope>
</reference>
<evidence type="ECO:0000256" key="2">
    <source>
        <dbReference type="ARBA" id="ARBA00022692"/>
    </source>
</evidence>
<dbReference type="Pfam" id="PF01822">
    <property type="entry name" value="WSC"/>
    <property type="match status" value="1"/>
</dbReference>
<dbReference type="SUPFAM" id="SSF57535">
    <property type="entry name" value="Complement control module/SCR domain"/>
    <property type="match status" value="1"/>
</dbReference>
<comment type="caution">
    <text evidence="8">Lacks conserved residue(s) required for the propagation of feature annotation.</text>
</comment>
<dbReference type="OrthoDB" id="6480633at2759"/>
<evidence type="ECO:0008006" key="16">
    <source>
        <dbReference type="Google" id="ProtNLM"/>
    </source>
</evidence>
<evidence type="ECO:0000256" key="8">
    <source>
        <dbReference type="PROSITE-ProRule" id="PRU00302"/>
    </source>
</evidence>
<evidence type="ECO:0000256" key="1">
    <source>
        <dbReference type="ARBA" id="ARBA00004167"/>
    </source>
</evidence>
<keyword evidence="5 10" id="KW-0472">Membrane</keyword>
<dbReference type="OMA" id="HPGYKGC"/>
<evidence type="ECO:0000256" key="7">
    <source>
        <dbReference type="ARBA" id="ARBA00023180"/>
    </source>
</evidence>
<evidence type="ECO:0000256" key="6">
    <source>
        <dbReference type="ARBA" id="ARBA00023157"/>
    </source>
</evidence>
<evidence type="ECO:0000313" key="14">
    <source>
        <dbReference type="EnsemblMetazoa" id="XP_038052977.1"/>
    </source>
</evidence>
<feature type="domain" description="WSC" evidence="13">
    <location>
        <begin position="22"/>
        <end position="123"/>
    </location>
</feature>
<dbReference type="CDD" id="cd00033">
    <property type="entry name" value="CCP"/>
    <property type="match status" value="1"/>
</dbReference>
<evidence type="ECO:0000256" key="4">
    <source>
        <dbReference type="ARBA" id="ARBA00022989"/>
    </source>
</evidence>